<reference evidence="1 2" key="1">
    <citation type="submission" date="2018-08" db="EMBL/GenBank/DDBJ databases">
        <title>Streptomyces globisporus 1912-4Crt, whole genome shotgun sequence.</title>
        <authorList>
            <person name="Matselyukh B."/>
        </authorList>
    </citation>
    <scope>NUCLEOTIDE SEQUENCE [LARGE SCALE GENOMIC DNA]</scope>
    <source>
        <strain evidence="1 2">1912-4Crt</strain>
    </source>
</reference>
<sequence length="103" mass="11102">MTTRKPNAACVCGSYSFEVPVHEDVSGDKVWQLKATGCVATTQNRFAPGHDAKLKSLIIQAGAGGHQVRRIERDRVVAKDALRVAADLGWENLVRDAIARGSS</sequence>
<evidence type="ECO:0000313" key="2">
    <source>
        <dbReference type="Proteomes" id="UP000285596"/>
    </source>
</evidence>
<accession>A0A423UTS9</accession>
<dbReference type="EMBL" id="QWFA01000170">
    <property type="protein sequence ID" value="ROV65716.1"/>
    <property type="molecule type" value="Genomic_DNA"/>
</dbReference>
<organism evidence="1 2">
    <name type="scientific">Streptomyces globisporus</name>
    <dbReference type="NCBI Taxonomy" id="1908"/>
    <lineage>
        <taxon>Bacteria</taxon>
        <taxon>Bacillati</taxon>
        <taxon>Actinomycetota</taxon>
        <taxon>Actinomycetes</taxon>
        <taxon>Kitasatosporales</taxon>
        <taxon>Streptomycetaceae</taxon>
        <taxon>Streptomyces</taxon>
    </lineage>
</organism>
<protein>
    <submittedName>
        <fullName evidence="1">Uncharacterized protein</fullName>
    </submittedName>
</protein>
<dbReference type="Proteomes" id="UP000285596">
    <property type="component" value="Unassembled WGS sequence"/>
</dbReference>
<proteinExistence type="predicted"/>
<dbReference type="RefSeq" id="WP_118905437.1">
    <property type="nucleotide sequence ID" value="NZ_QWFA01000170.1"/>
</dbReference>
<name>A0A423UTS9_STRGL</name>
<gene>
    <name evidence="1" type="ORF">D3105_25920</name>
</gene>
<evidence type="ECO:0000313" key="1">
    <source>
        <dbReference type="EMBL" id="ROV65716.1"/>
    </source>
</evidence>
<dbReference type="AlphaFoldDB" id="A0A423UTS9"/>
<comment type="caution">
    <text evidence="1">The sequence shown here is derived from an EMBL/GenBank/DDBJ whole genome shotgun (WGS) entry which is preliminary data.</text>
</comment>